<comment type="similarity">
    <text evidence="5">Belongs to the SAT4 family.</text>
</comment>
<comment type="caution">
    <text evidence="8">The sequence shown here is derived from an EMBL/GenBank/DDBJ whole genome shotgun (WGS) entry which is preliminary data.</text>
</comment>
<comment type="subcellular location">
    <subcellularLocation>
        <location evidence="1">Membrane</location>
        <topology evidence="1">Multi-pass membrane protein</topology>
    </subcellularLocation>
</comment>
<dbReference type="AlphaFoldDB" id="A0AAD8URK6"/>
<keyword evidence="9" id="KW-1185">Reference proteome</keyword>
<feature type="domain" description="Rhodopsin" evidence="7">
    <location>
        <begin position="29"/>
        <end position="253"/>
    </location>
</feature>
<feature type="transmembrane region" description="Helical" evidence="6">
    <location>
        <begin position="230"/>
        <end position="250"/>
    </location>
</feature>
<dbReference type="PANTHER" id="PTHR33048:SF42">
    <property type="entry name" value="INTEGRAL MEMBRANE PROTEIN"/>
    <property type="match status" value="1"/>
</dbReference>
<dbReference type="PANTHER" id="PTHR33048">
    <property type="entry name" value="PTH11-LIKE INTEGRAL MEMBRANE PROTEIN (AFU_ORTHOLOGUE AFUA_5G11245)"/>
    <property type="match status" value="1"/>
</dbReference>
<dbReference type="InterPro" id="IPR052337">
    <property type="entry name" value="SAT4-like"/>
</dbReference>
<dbReference type="InterPro" id="IPR049326">
    <property type="entry name" value="Rhodopsin_dom_fungi"/>
</dbReference>
<dbReference type="Proteomes" id="UP001244207">
    <property type="component" value="Unassembled WGS sequence"/>
</dbReference>
<evidence type="ECO:0000256" key="3">
    <source>
        <dbReference type="ARBA" id="ARBA00022989"/>
    </source>
</evidence>
<protein>
    <recommendedName>
        <fullName evidence="7">Rhodopsin domain-containing protein</fullName>
    </recommendedName>
</protein>
<evidence type="ECO:0000313" key="9">
    <source>
        <dbReference type="Proteomes" id="UP001244207"/>
    </source>
</evidence>
<name>A0AAD8URK6_GLOAC</name>
<dbReference type="Pfam" id="PF20684">
    <property type="entry name" value="Fung_rhodopsin"/>
    <property type="match status" value="1"/>
</dbReference>
<evidence type="ECO:0000256" key="1">
    <source>
        <dbReference type="ARBA" id="ARBA00004141"/>
    </source>
</evidence>
<feature type="transmembrane region" description="Helical" evidence="6">
    <location>
        <begin position="159"/>
        <end position="181"/>
    </location>
</feature>
<feature type="transmembrane region" description="Helical" evidence="6">
    <location>
        <begin position="118"/>
        <end position="139"/>
    </location>
</feature>
<keyword evidence="2 6" id="KW-0812">Transmembrane</keyword>
<accession>A0AAD8URK6</accession>
<dbReference type="GO" id="GO:0016020">
    <property type="term" value="C:membrane"/>
    <property type="evidence" value="ECO:0007669"/>
    <property type="project" value="UniProtKB-SubCell"/>
</dbReference>
<reference evidence="8" key="1">
    <citation type="submission" date="2021-12" db="EMBL/GenBank/DDBJ databases">
        <title>Comparative genomics, transcriptomics and evolutionary studies reveal genomic signatures of adaptation to plant cell wall in hemibiotrophic fungi.</title>
        <authorList>
            <consortium name="DOE Joint Genome Institute"/>
            <person name="Baroncelli R."/>
            <person name="Diaz J.F."/>
            <person name="Benocci T."/>
            <person name="Peng M."/>
            <person name="Battaglia E."/>
            <person name="Haridas S."/>
            <person name="Andreopoulos W."/>
            <person name="Labutti K."/>
            <person name="Pangilinan J."/>
            <person name="Floch G.L."/>
            <person name="Makela M.R."/>
            <person name="Henrissat B."/>
            <person name="Grigoriev I.V."/>
            <person name="Crouch J.A."/>
            <person name="De Vries R.P."/>
            <person name="Sukno S.A."/>
            <person name="Thon M.R."/>
        </authorList>
    </citation>
    <scope>NUCLEOTIDE SEQUENCE</scope>
    <source>
        <strain evidence="8">CBS 112980</strain>
    </source>
</reference>
<evidence type="ECO:0000256" key="6">
    <source>
        <dbReference type="SAM" id="Phobius"/>
    </source>
</evidence>
<dbReference type="RefSeq" id="XP_060366483.1">
    <property type="nucleotide sequence ID" value="XM_060507928.1"/>
</dbReference>
<feature type="transmembrane region" description="Helical" evidence="6">
    <location>
        <begin position="45"/>
        <end position="67"/>
    </location>
</feature>
<feature type="transmembrane region" description="Helical" evidence="6">
    <location>
        <begin position="12"/>
        <end position="33"/>
    </location>
</feature>
<feature type="transmembrane region" description="Helical" evidence="6">
    <location>
        <begin position="73"/>
        <end position="97"/>
    </location>
</feature>
<keyword evidence="4 6" id="KW-0472">Membrane</keyword>
<dbReference type="GeneID" id="85391827"/>
<dbReference type="EMBL" id="JAHMHS010000032">
    <property type="protein sequence ID" value="KAK1726428.1"/>
    <property type="molecule type" value="Genomic_DNA"/>
</dbReference>
<gene>
    <name evidence="8" type="ORF">BDZ83DRAFT_615877</name>
</gene>
<sequence length="303" mass="33550">MADKLPSSILRGIASLAVLFLLATMFLVLRIYTRIVQTRACRLAADDYCLVVAWILFTAQLFLRTVLLSRATFAAILTIHELSVISKVAAVLSNLAWGLSKTSFVLTFMRLVTGPLRWVLWFIVLSMNLFIAVWLPLFLNPCVAGASPPCWPLQMSIKLGIFVGAYSAFMDFFLSLLPWKIVWPMHLSTRERVGICVAMSMGIFAGATGVVKVIYLFGFDSSSADTLNHLFIWESAEISATIMAVSIPMLRKLAFSIKARDSSRSEDTLLSVFQRQLRIAGLGSTNTRYTTGQAFTSPNVSQV</sequence>
<proteinExistence type="inferred from homology"/>
<feature type="transmembrane region" description="Helical" evidence="6">
    <location>
        <begin position="193"/>
        <end position="218"/>
    </location>
</feature>
<evidence type="ECO:0000256" key="5">
    <source>
        <dbReference type="ARBA" id="ARBA00038359"/>
    </source>
</evidence>
<evidence type="ECO:0000256" key="4">
    <source>
        <dbReference type="ARBA" id="ARBA00023136"/>
    </source>
</evidence>
<evidence type="ECO:0000313" key="8">
    <source>
        <dbReference type="EMBL" id="KAK1726428.1"/>
    </source>
</evidence>
<keyword evidence="3 6" id="KW-1133">Transmembrane helix</keyword>
<evidence type="ECO:0000259" key="7">
    <source>
        <dbReference type="Pfam" id="PF20684"/>
    </source>
</evidence>
<organism evidence="8 9">
    <name type="scientific">Glomerella acutata</name>
    <name type="common">Colletotrichum acutatum</name>
    <dbReference type="NCBI Taxonomy" id="27357"/>
    <lineage>
        <taxon>Eukaryota</taxon>
        <taxon>Fungi</taxon>
        <taxon>Dikarya</taxon>
        <taxon>Ascomycota</taxon>
        <taxon>Pezizomycotina</taxon>
        <taxon>Sordariomycetes</taxon>
        <taxon>Hypocreomycetidae</taxon>
        <taxon>Glomerellales</taxon>
        <taxon>Glomerellaceae</taxon>
        <taxon>Colletotrichum</taxon>
        <taxon>Colletotrichum acutatum species complex</taxon>
    </lineage>
</organism>
<evidence type="ECO:0000256" key="2">
    <source>
        <dbReference type="ARBA" id="ARBA00022692"/>
    </source>
</evidence>